<dbReference type="EMBL" id="CM000366">
    <property type="protein sequence ID" value="EDX18126.1"/>
    <property type="molecule type" value="Genomic_DNA"/>
</dbReference>
<dbReference type="AlphaFoldDB" id="B4R622"/>
<feature type="region of interest" description="Disordered" evidence="1">
    <location>
        <begin position="1"/>
        <end position="87"/>
    </location>
</feature>
<evidence type="ECO:0000313" key="2">
    <source>
        <dbReference type="EMBL" id="EDX18126.1"/>
    </source>
</evidence>
<feature type="compositionally biased region" description="Basic and acidic residues" evidence="1">
    <location>
        <begin position="22"/>
        <end position="32"/>
    </location>
</feature>
<evidence type="ECO:0000256" key="1">
    <source>
        <dbReference type="SAM" id="MobiDB-lite"/>
    </source>
</evidence>
<keyword evidence="3" id="KW-1185">Reference proteome</keyword>
<feature type="compositionally biased region" description="Basic and acidic residues" evidence="1">
    <location>
        <begin position="46"/>
        <end position="87"/>
    </location>
</feature>
<reference evidence="2 3" key="1">
    <citation type="journal article" date="2007" name="Nature">
        <title>Evolution of genes and genomes on the Drosophila phylogeny.</title>
        <authorList>
            <consortium name="Drosophila 12 Genomes Consortium"/>
            <person name="Clark A.G."/>
            <person name="Eisen M.B."/>
            <person name="Smith D.R."/>
            <person name="Bergman C.M."/>
            <person name="Oliver B."/>
            <person name="Markow T.A."/>
            <person name="Kaufman T.C."/>
            <person name="Kellis M."/>
            <person name="Gelbart W."/>
            <person name="Iyer V.N."/>
            <person name="Pollard D.A."/>
            <person name="Sackton T.B."/>
            <person name="Larracuente A.M."/>
            <person name="Singh N.D."/>
            <person name="Abad J.P."/>
            <person name="Abt D.N."/>
            <person name="Adryan B."/>
            <person name="Aguade M."/>
            <person name="Akashi H."/>
            <person name="Anderson W.W."/>
            <person name="Aquadro C.F."/>
            <person name="Ardell D.H."/>
            <person name="Arguello R."/>
            <person name="Artieri C.G."/>
            <person name="Barbash D.A."/>
            <person name="Barker D."/>
            <person name="Barsanti P."/>
            <person name="Batterham P."/>
            <person name="Batzoglou S."/>
            <person name="Begun D."/>
            <person name="Bhutkar A."/>
            <person name="Blanco E."/>
            <person name="Bosak S.A."/>
            <person name="Bradley R.K."/>
            <person name="Brand A.D."/>
            <person name="Brent M.R."/>
            <person name="Brooks A.N."/>
            <person name="Brown R.H."/>
            <person name="Butlin R.K."/>
            <person name="Caggese C."/>
            <person name="Calvi B.R."/>
            <person name="Bernardo de Carvalho A."/>
            <person name="Caspi A."/>
            <person name="Castrezana S."/>
            <person name="Celniker S.E."/>
            <person name="Chang J.L."/>
            <person name="Chapple C."/>
            <person name="Chatterji S."/>
            <person name="Chinwalla A."/>
            <person name="Civetta A."/>
            <person name="Clifton S.W."/>
            <person name="Comeron J.M."/>
            <person name="Costello J.C."/>
            <person name="Coyne J.A."/>
            <person name="Daub J."/>
            <person name="David R.G."/>
            <person name="Delcher A.L."/>
            <person name="Delehaunty K."/>
            <person name="Do C.B."/>
            <person name="Ebling H."/>
            <person name="Edwards K."/>
            <person name="Eickbush T."/>
            <person name="Evans J.D."/>
            <person name="Filipski A."/>
            <person name="Findeiss S."/>
            <person name="Freyhult E."/>
            <person name="Fulton L."/>
            <person name="Fulton R."/>
            <person name="Garcia A.C."/>
            <person name="Gardiner A."/>
            <person name="Garfield D.A."/>
            <person name="Garvin B.E."/>
            <person name="Gibson G."/>
            <person name="Gilbert D."/>
            <person name="Gnerre S."/>
            <person name="Godfrey J."/>
            <person name="Good R."/>
            <person name="Gotea V."/>
            <person name="Gravely B."/>
            <person name="Greenberg A.J."/>
            <person name="Griffiths-Jones S."/>
            <person name="Gross S."/>
            <person name="Guigo R."/>
            <person name="Gustafson E.A."/>
            <person name="Haerty W."/>
            <person name="Hahn M.W."/>
            <person name="Halligan D.L."/>
            <person name="Halpern A.L."/>
            <person name="Halter G.M."/>
            <person name="Han M.V."/>
            <person name="Heger A."/>
            <person name="Hillier L."/>
            <person name="Hinrichs A.S."/>
            <person name="Holmes I."/>
            <person name="Hoskins R.A."/>
            <person name="Hubisz M.J."/>
            <person name="Hultmark D."/>
            <person name="Huntley M.A."/>
            <person name="Jaffe D.B."/>
            <person name="Jagadeeshan S."/>
            <person name="Jeck W.R."/>
            <person name="Johnson J."/>
            <person name="Jones C.D."/>
            <person name="Jordan W.C."/>
            <person name="Karpen G.H."/>
            <person name="Kataoka E."/>
            <person name="Keightley P.D."/>
            <person name="Kheradpour P."/>
            <person name="Kirkness E.F."/>
            <person name="Koerich L.B."/>
            <person name="Kristiansen K."/>
            <person name="Kudrna D."/>
            <person name="Kulathinal R.J."/>
            <person name="Kumar S."/>
            <person name="Kwok R."/>
            <person name="Lander E."/>
            <person name="Langley C.H."/>
            <person name="Lapoint R."/>
            <person name="Lazzaro B.P."/>
            <person name="Lee S.J."/>
            <person name="Levesque L."/>
            <person name="Li R."/>
            <person name="Lin C.F."/>
            <person name="Lin M.F."/>
            <person name="Lindblad-Toh K."/>
            <person name="Llopart A."/>
            <person name="Long M."/>
            <person name="Low L."/>
            <person name="Lozovsky E."/>
            <person name="Lu J."/>
            <person name="Luo M."/>
            <person name="Machado C.A."/>
            <person name="Makalowski W."/>
            <person name="Marzo M."/>
            <person name="Matsuda M."/>
            <person name="Matzkin L."/>
            <person name="McAllister B."/>
            <person name="McBride C.S."/>
            <person name="McKernan B."/>
            <person name="McKernan K."/>
            <person name="Mendez-Lago M."/>
            <person name="Minx P."/>
            <person name="Mollenhauer M.U."/>
            <person name="Montooth K."/>
            <person name="Mount S.M."/>
            <person name="Mu X."/>
            <person name="Myers E."/>
            <person name="Negre B."/>
            <person name="Newfeld S."/>
            <person name="Nielsen R."/>
            <person name="Noor M.A."/>
            <person name="O'Grady P."/>
            <person name="Pachter L."/>
            <person name="Papaceit M."/>
            <person name="Parisi M.J."/>
            <person name="Parisi M."/>
            <person name="Parts L."/>
            <person name="Pedersen J.S."/>
            <person name="Pesole G."/>
            <person name="Phillippy A.M."/>
            <person name="Ponting C.P."/>
            <person name="Pop M."/>
            <person name="Porcelli D."/>
            <person name="Powell J.R."/>
            <person name="Prohaska S."/>
            <person name="Pruitt K."/>
            <person name="Puig M."/>
            <person name="Quesneville H."/>
            <person name="Ram K.R."/>
            <person name="Rand D."/>
            <person name="Rasmussen M.D."/>
            <person name="Reed L.K."/>
            <person name="Reenan R."/>
            <person name="Reily A."/>
            <person name="Remington K.A."/>
            <person name="Rieger T.T."/>
            <person name="Ritchie M.G."/>
            <person name="Robin C."/>
            <person name="Rogers Y.H."/>
            <person name="Rohde C."/>
            <person name="Rozas J."/>
            <person name="Rubenfield M.J."/>
            <person name="Ruiz A."/>
            <person name="Russo S."/>
            <person name="Salzberg S.L."/>
            <person name="Sanchez-Gracia A."/>
            <person name="Saranga D.J."/>
            <person name="Sato H."/>
            <person name="Schaeffer S.W."/>
            <person name="Schatz M.C."/>
            <person name="Schlenke T."/>
            <person name="Schwartz R."/>
            <person name="Segarra C."/>
            <person name="Singh R.S."/>
            <person name="Sirot L."/>
            <person name="Sirota M."/>
            <person name="Sisneros N.B."/>
            <person name="Smith C.D."/>
            <person name="Smith T.F."/>
            <person name="Spieth J."/>
            <person name="Stage D.E."/>
            <person name="Stark A."/>
            <person name="Stephan W."/>
            <person name="Strausberg R.L."/>
            <person name="Strempel S."/>
            <person name="Sturgill D."/>
            <person name="Sutton G."/>
            <person name="Sutton G.G."/>
            <person name="Tao W."/>
            <person name="Teichmann S."/>
            <person name="Tobari Y.N."/>
            <person name="Tomimura Y."/>
            <person name="Tsolas J.M."/>
            <person name="Valente V.L."/>
            <person name="Venter E."/>
            <person name="Venter J.C."/>
            <person name="Vicario S."/>
            <person name="Vieira F.G."/>
            <person name="Vilella A.J."/>
            <person name="Villasante A."/>
            <person name="Walenz B."/>
            <person name="Wang J."/>
            <person name="Wasserman M."/>
            <person name="Watts T."/>
            <person name="Wilson D."/>
            <person name="Wilson R.K."/>
            <person name="Wing R.A."/>
            <person name="Wolfner M.F."/>
            <person name="Wong A."/>
            <person name="Wong G.K."/>
            <person name="Wu C.I."/>
            <person name="Wu G."/>
            <person name="Yamamoto D."/>
            <person name="Yang H.P."/>
            <person name="Yang S.P."/>
            <person name="Yorke J.A."/>
            <person name="Yoshida K."/>
            <person name="Zdobnov E."/>
            <person name="Zhang P."/>
            <person name="Zhang Y."/>
            <person name="Zimin A.V."/>
            <person name="Baldwin J."/>
            <person name="Abdouelleil A."/>
            <person name="Abdulkadir J."/>
            <person name="Abebe A."/>
            <person name="Abera B."/>
            <person name="Abreu J."/>
            <person name="Acer S.C."/>
            <person name="Aftuck L."/>
            <person name="Alexander A."/>
            <person name="An P."/>
            <person name="Anderson E."/>
            <person name="Anderson S."/>
            <person name="Arachi H."/>
            <person name="Azer M."/>
            <person name="Bachantsang P."/>
            <person name="Barry A."/>
            <person name="Bayul T."/>
            <person name="Berlin A."/>
            <person name="Bessette D."/>
            <person name="Bloom T."/>
            <person name="Blye J."/>
            <person name="Boguslavskiy L."/>
            <person name="Bonnet C."/>
            <person name="Boukhgalter B."/>
            <person name="Bourzgui I."/>
            <person name="Brown A."/>
            <person name="Cahill P."/>
            <person name="Channer S."/>
            <person name="Cheshatsang Y."/>
            <person name="Chuda L."/>
            <person name="Citroen M."/>
            <person name="Collymore A."/>
            <person name="Cooke P."/>
            <person name="Costello M."/>
            <person name="D'Aco K."/>
            <person name="Daza R."/>
            <person name="De Haan G."/>
            <person name="DeGray S."/>
            <person name="DeMaso C."/>
            <person name="Dhargay N."/>
            <person name="Dooley K."/>
            <person name="Dooley E."/>
            <person name="Doricent M."/>
            <person name="Dorje P."/>
            <person name="Dorjee K."/>
            <person name="Dupes A."/>
            <person name="Elong R."/>
            <person name="Falk J."/>
            <person name="Farina A."/>
            <person name="Faro S."/>
            <person name="Ferguson D."/>
            <person name="Fisher S."/>
            <person name="Foley C.D."/>
            <person name="Franke A."/>
            <person name="Friedrich D."/>
            <person name="Gadbois L."/>
            <person name="Gearin G."/>
            <person name="Gearin C.R."/>
            <person name="Giannoukos G."/>
            <person name="Goode T."/>
            <person name="Graham J."/>
            <person name="Grandbois E."/>
            <person name="Grewal S."/>
            <person name="Gyaltsen K."/>
            <person name="Hafez N."/>
            <person name="Hagos B."/>
            <person name="Hall J."/>
            <person name="Henson C."/>
            <person name="Hollinger A."/>
            <person name="Honan T."/>
            <person name="Huard M.D."/>
            <person name="Hughes L."/>
            <person name="Hurhula B."/>
            <person name="Husby M.E."/>
            <person name="Kamat A."/>
            <person name="Kanga B."/>
            <person name="Kashin S."/>
            <person name="Khazanovich D."/>
            <person name="Kisner P."/>
            <person name="Lance K."/>
            <person name="Lara M."/>
            <person name="Lee W."/>
            <person name="Lennon N."/>
            <person name="Letendre F."/>
            <person name="LeVine R."/>
            <person name="Lipovsky A."/>
            <person name="Liu X."/>
            <person name="Liu J."/>
            <person name="Liu S."/>
            <person name="Lokyitsang T."/>
            <person name="Lokyitsang Y."/>
            <person name="Lubonja R."/>
            <person name="Lui A."/>
            <person name="MacDonald P."/>
            <person name="Magnisalis V."/>
            <person name="Maru K."/>
            <person name="Matthews C."/>
            <person name="McCusker W."/>
            <person name="McDonough S."/>
            <person name="Mehta T."/>
            <person name="Meldrim J."/>
            <person name="Meneus L."/>
            <person name="Mihai O."/>
            <person name="Mihalev A."/>
            <person name="Mihova T."/>
            <person name="Mittelman R."/>
            <person name="Mlenga V."/>
            <person name="Montmayeur A."/>
            <person name="Mulrain L."/>
            <person name="Navidi A."/>
            <person name="Naylor J."/>
            <person name="Negash T."/>
            <person name="Nguyen T."/>
            <person name="Nguyen N."/>
            <person name="Nicol R."/>
            <person name="Norbu C."/>
            <person name="Norbu N."/>
            <person name="Novod N."/>
            <person name="O'Neill B."/>
            <person name="Osman S."/>
            <person name="Markiewicz E."/>
            <person name="Oyono O.L."/>
            <person name="Patti C."/>
            <person name="Phunkhang P."/>
            <person name="Pierre F."/>
            <person name="Priest M."/>
            <person name="Raghuraman S."/>
            <person name="Rege F."/>
            <person name="Reyes R."/>
            <person name="Rise C."/>
            <person name="Rogov P."/>
            <person name="Ross K."/>
            <person name="Ryan E."/>
            <person name="Settipalli S."/>
            <person name="Shea T."/>
            <person name="Sherpa N."/>
            <person name="Shi L."/>
            <person name="Shih D."/>
            <person name="Sparrow T."/>
            <person name="Spaulding J."/>
            <person name="Stalker J."/>
            <person name="Stange-Thomann N."/>
            <person name="Stavropoulos S."/>
            <person name="Stone C."/>
            <person name="Strader C."/>
            <person name="Tesfaye S."/>
            <person name="Thomson T."/>
            <person name="Thoulutsang Y."/>
            <person name="Thoulutsang D."/>
            <person name="Topham K."/>
            <person name="Topping I."/>
            <person name="Tsamla T."/>
            <person name="Vassiliev H."/>
            <person name="Vo A."/>
            <person name="Wangchuk T."/>
            <person name="Wangdi T."/>
            <person name="Weiand M."/>
            <person name="Wilkinson J."/>
            <person name="Wilson A."/>
            <person name="Yadav S."/>
            <person name="Young G."/>
            <person name="Yu Q."/>
            <person name="Zembek L."/>
            <person name="Zhong D."/>
            <person name="Zimmer A."/>
            <person name="Zwirko Z."/>
            <person name="Jaffe D.B."/>
            <person name="Alvarez P."/>
            <person name="Brockman W."/>
            <person name="Butler J."/>
            <person name="Chin C."/>
            <person name="Gnerre S."/>
            <person name="Grabherr M."/>
            <person name="Kleber M."/>
            <person name="Mauceli E."/>
            <person name="MacCallum I."/>
        </authorList>
    </citation>
    <scope>NUCLEOTIDE SEQUENCE [LARGE SCALE GENOMIC DNA]</scope>
    <source>
        <strain evidence="3">white501</strain>
    </source>
</reference>
<sequence length="211" mass="24821">MAAQRDLPFVRPVREPLSLEDSPYKKKLVDVHRHPKERQKQQQKLRPVDEGFKELKELHGPDGQERYHNVRNALEHRSDPHPLSERQEQAMLEREQLERDKQLVINCREKRRLKEQIGEQPPPQDSNQSKNPTKESNKSTDPWKQVLQDRDRFQANCNRSCFYNNSQSSAPWKIYAKVASKLSSQLIASVDVEFHRSVINYINDIVGHKVK</sequence>
<dbReference type="STRING" id="7240.B4R622"/>
<dbReference type="OMA" id="MEQKSSW"/>
<feature type="compositionally biased region" description="Basic residues" evidence="1">
    <location>
        <begin position="33"/>
        <end position="43"/>
    </location>
</feature>
<feature type="region of interest" description="Disordered" evidence="1">
    <location>
        <begin position="113"/>
        <end position="143"/>
    </location>
</feature>
<dbReference type="Proteomes" id="UP000000304">
    <property type="component" value="Chromosome X"/>
</dbReference>
<evidence type="ECO:0000313" key="3">
    <source>
        <dbReference type="Proteomes" id="UP000000304"/>
    </source>
</evidence>
<dbReference type="PhylomeDB" id="B4R622"/>
<protein>
    <submittedName>
        <fullName evidence="2">GD17301</fullName>
    </submittedName>
</protein>
<dbReference type="HOGENOM" id="CLU_1306038_0_0_1"/>
<proteinExistence type="predicted"/>
<name>B4R622_DROSI</name>
<gene>
    <name evidence="2" type="primary">Dsim\GD17301</name>
    <name evidence="2" type="ORF">Dsim_GD17301</name>
</gene>
<organism evidence="2 3">
    <name type="scientific">Drosophila simulans</name>
    <name type="common">Fruit fly</name>
    <dbReference type="NCBI Taxonomy" id="7240"/>
    <lineage>
        <taxon>Eukaryota</taxon>
        <taxon>Metazoa</taxon>
        <taxon>Ecdysozoa</taxon>
        <taxon>Arthropoda</taxon>
        <taxon>Hexapoda</taxon>
        <taxon>Insecta</taxon>
        <taxon>Pterygota</taxon>
        <taxon>Neoptera</taxon>
        <taxon>Endopterygota</taxon>
        <taxon>Diptera</taxon>
        <taxon>Brachycera</taxon>
        <taxon>Muscomorpha</taxon>
        <taxon>Ephydroidea</taxon>
        <taxon>Drosophilidae</taxon>
        <taxon>Drosophila</taxon>
        <taxon>Sophophora</taxon>
    </lineage>
</organism>
<accession>B4R622</accession>
<dbReference type="Bgee" id="FBgn0188862">
    <property type="expression patterns" value="Expressed in male reproductive system and 2 other cell types or tissues"/>
</dbReference>
<dbReference type="OrthoDB" id="7873088at2759"/>